<dbReference type="InterPro" id="IPR050188">
    <property type="entry name" value="RluA_PseudoU_synthase"/>
</dbReference>
<protein>
    <recommendedName>
        <fullName evidence="5">Pseudouridine synthase</fullName>
        <ecNumber evidence="5">5.4.99.-</ecNumber>
    </recommendedName>
</protein>
<dbReference type="Gene3D" id="3.30.2350.10">
    <property type="entry name" value="Pseudouridine synthase"/>
    <property type="match status" value="1"/>
</dbReference>
<dbReference type="CDD" id="cd02869">
    <property type="entry name" value="PseudoU_synth_RluA_like"/>
    <property type="match status" value="1"/>
</dbReference>
<name>A0A7C0Z8Y0_UNCW3</name>
<evidence type="ECO:0000256" key="4">
    <source>
        <dbReference type="PROSITE-ProRule" id="PRU00182"/>
    </source>
</evidence>
<dbReference type="InterPro" id="IPR020103">
    <property type="entry name" value="PsdUridine_synth_cat_dom_sf"/>
</dbReference>
<dbReference type="PROSITE" id="PS50889">
    <property type="entry name" value="S4"/>
    <property type="match status" value="1"/>
</dbReference>
<evidence type="ECO:0000259" key="6">
    <source>
        <dbReference type="SMART" id="SM00363"/>
    </source>
</evidence>
<dbReference type="InterPro" id="IPR006145">
    <property type="entry name" value="PsdUridine_synth_RsuA/RluA"/>
</dbReference>
<proteinExistence type="inferred from homology"/>
<dbReference type="Proteomes" id="UP000885847">
    <property type="component" value="Unassembled WGS sequence"/>
</dbReference>
<accession>A0A7C0Z8Y0</accession>
<comment type="similarity">
    <text evidence="1 5">Belongs to the pseudouridine synthase RluA family.</text>
</comment>
<sequence>MRWEREVKGGNKRIDLYLSKGGLHLSRNRVKRLIKEGKVLVNGHPVKPNYVVKDGDKIVVEYEPFVPADVEPENIPLDIVYEDRYLVVVNKPTGMVVHPAKGHLSGTLVNALLYHTGKKLAPGTEPTRPGVVHRLDKDTTGLILFAKEPSAHTYLSGEIYHRRVKRVYLAIVWGRPPLDEGTVNAPIGRHLIFREKMAVTPFGSRSAVTHFRVLYSTKLASILKVTLETGRTHQIRVHLSHLGYPIVGDPDYGGRDGSILQKIGVEYREKFYNILHMIERQALHAMMLGFRHPVTGEWMNFYAPIPDDMRNVIREIIR</sequence>
<dbReference type="NCBIfam" id="TIGR00005">
    <property type="entry name" value="rluA_subfam"/>
    <property type="match status" value="1"/>
</dbReference>
<comment type="function">
    <text evidence="5">Responsible for synthesis of pseudouridine from uracil.</text>
</comment>
<dbReference type="InterPro" id="IPR006224">
    <property type="entry name" value="PsdUridine_synth_RluA-like_CS"/>
</dbReference>
<gene>
    <name evidence="7" type="ORF">ENF18_01290</name>
</gene>
<dbReference type="Pfam" id="PF00849">
    <property type="entry name" value="PseudoU_synth_2"/>
    <property type="match status" value="1"/>
</dbReference>
<dbReference type="InterPro" id="IPR006225">
    <property type="entry name" value="PsdUridine_synth_RluC/D"/>
</dbReference>
<dbReference type="Pfam" id="PF01479">
    <property type="entry name" value="S4"/>
    <property type="match status" value="1"/>
</dbReference>
<keyword evidence="2 5" id="KW-0413">Isomerase</keyword>
<dbReference type="GO" id="GO:0000455">
    <property type="term" value="P:enzyme-directed rRNA pseudouridine synthesis"/>
    <property type="evidence" value="ECO:0007669"/>
    <property type="project" value="UniProtKB-ARBA"/>
</dbReference>
<dbReference type="PROSITE" id="PS01129">
    <property type="entry name" value="PSI_RLU"/>
    <property type="match status" value="1"/>
</dbReference>
<dbReference type="GO" id="GO:0003723">
    <property type="term" value="F:RNA binding"/>
    <property type="evidence" value="ECO:0007669"/>
    <property type="project" value="UniProtKB-KW"/>
</dbReference>
<dbReference type="EC" id="5.4.99.-" evidence="5"/>
<dbReference type="AlphaFoldDB" id="A0A7C0Z8Y0"/>
<dbReference type="Gene3D" id="3.10.290.10">
    <property type="entry name" value="RNA-binding S4 domain"/>
    <property type="match status" value="1"/>
</dbReference>
<dbReference type="GO" id="GO:0120159">
    <property type="term" value="F:rRNA pseudouridine synthase activity"/>
    <property type="evidence" value="ECO:0007669"/>
    <property type="project" value="UniProtKB-ARBA"/>
</dbReference>
<dbReference type="SUPFAM" id="SSF55120">
    <property type="entry name" value="Pseudouridine synthase"/>
    <property type="match status" value="1"/>
</dbReference>
<keyword evidence="4" id="KW-0694">RNA-binding</keyword>
<reference evidence="7" key="1">
    <citation type="journal article" date="2020" name="mSystems">
        <title>Genome- and Community-Level Interaction Insights into Carbon Utilization and Element Cycling Functions of Hydrothermarchaeota in Hydrothermal Sediment.</title>
        <authorList>
            <person name="Zhou Z."/>
            <person name="Liu Y."/>
            <person name="Xu W."/>
            <person name="Pan J."/>
            <person name="Luo Z.H."/>
            <person name="Li M."/>
        </authorList>
    </citation>
    <scope>NUCLEOTIDE SEQUENCE [LARGE SCALE GENOMIC DNA]</scope>
    <source>
        <strain evidence="7">HyVt-102</strain>
    </source>
</reference>
<evidence type="ECO:0000313" key="7">
    <source>
        <dbReference type="EMBL" id="HDI82410.1"/>
    </source>
</evidence>
<comment type="caution">
    <text evidence="7">The sequence shown here is derived from an EMBL/GenBank/DDBJ whole genome shotgun (WGS) entry which is preliminary data.</text>
</comment>
<organism evidence="7">
    <name type="scientific">candidate division WOR-3 bacterium</name>
    <dbReference type="NCBI Taxonomy" id="2052148"/>
    <lineage>
        <taxon>Bacteria</taxon>
        <taxon>Bacteria division WOR-3</taxon>
    </lineage>
</organism>
<dbReference type="EMBL" id="DQWE01000055">
    <property type="protein sequence ID" value="HDI82410.1"/>
    <property type="molecule type" value="Genomic_DNA"/>
</dbReference>
<evidence type="ECO:0000256" key="2">
    <source>
        <dbReference type="ARBA" id="ARBA00023235"/>
    </source>
</evidence>
<dbReference type="SMART" id="SM00363">
    <property type="entry name" value="S4"/>
    <property type="match status" value="1"/>
</dbReference>
<dbReference type="InterPro" id="IPR002942">
    <property type="entry name" value="S4_RNA-bd"/>
</dbReference>
<dbReference type="PANTHER" id="PTHR21600">
    <property type="entry name" value="MITOCHONDRIAL RNA PSEUDOURIDINE SYNTHASE"/>
    <property type="match status" value="1"/>
</dbReference>
<evidence type="ECO:0000256" key="5">
    <source>
        <dbReference type="RuleBase" id="RU362028"/>
    </source>
</evidence>
<dbReference type="PANTHER" id="PTHR21600:SF44">
    <property type="entry name" value="RIBOSOMAL LARGE SUBUNIT PSEUDOURIDINE SYNTHASE D"/>
    <property type="match status" value="1"/>
</dbReference>
<feature type="active site" evidence="3">
    <location>
        <position position="136"/>
    </location>
</feature>
<evidence type="ECO:0000256" key="1">
    <source>
        <dbReference type="ARBA" id="ARBA00010876"/>
    </source>
</evidence>
<dbReference type="CDD" id="cd00165">
    <property type="entry name" value="S4"/>
    <property type="match status" value="1"/>
</dbReference>
<evidence type="ECO:0000256" key="3">
    <source>
        <dbReference type="PIRSR" id="PIRSR606225-1"/>
    </source>
</evidence>
<dbReference type="SUPFAM" id="SSF55174">
    <property type="entry name" value="Alpha-L RNA-binding motif"/>
    <property type="match status" value="1"/>
</dbReference>
<feature type="domain" description="RNA-binding S4" evidence="6">
    <location>
        <begin position="12"/>
        <end position="72"/>
    </location>
</feature>
<comment type="catalytic activity">
    <reaction evidence="5">
        <text>a uridine in RNA = a pseudouridine in RNA</text>
        <dbReference type="Rhea" id="RHEA:48348"/>
        <dbReference type="Rhea" id="RHEA-COMP:12068"/>
        <dbReference type="Rhea" id="RHEA-COMP:12069"/>
        <dbReference type="ChEBI" id="CHEBI:65314"/>
        <dbReference type="ChEBI" id="CHEBI:65315"/>
    </reaction>
</comment>
<dbReference type="InterPro" id="IPR036986">
    <property type="entry name" value="S4_RNA-bd_sf"/>
</dbReference>